<feature type="binding site" evidence="6 9">
    <location>
        <begin position="41"/>
        <end position="47"/>
    </location>
    <ligand>
        <name>NAD(+)</name>
        <dbReference type="ChEBI" id="CHEBI:57540"/>
    </ligand>
</feature>
<evidence type="ECO:0000313" key="12">
    <source>
        <dbReference type="EMBL" id="QDT33668.1"/>
    </source>
</evidence>
<dbReference type="Gene3D" id="3.90.110.10">
    <property type="entry name" value="Lactate dehydrogenase/glycoside hydrolase, family 4, C-terminal"/>
    <property type="match status" value="1"/>
</dbReference>
<dbReference type="SUPFAM" id="SSF51735">
    <property type="entry name" value="NAD(P)-binding Rossmann-fold domains"/>
    <property type="match status" value="1"/>
</dbReference>
<evidence type="ECO:0000256" key="3">
    <source>
        <dbReference type="ARBA" id="ARBA00022532"/>
    </source>
</evidence>
<dbReference type="InterPro" id="IPR001236">
    <property type="entry name" value="Lactate/malate_DH_N"/>
</dbReference>
<gene>
    <name evidence="12" type="primary">mdh_3</name>
    <name evidence="6" type="synonym">mdh</name>
    <name evidence="12" type="ORF">Mal48_29220</name>
</gene>
<reference evidence="12 13" key="1">
    <citation type="submission" date="2019-02" db="EMBL/GenBank/DDBJ databases">
        <title>Deep-cultivation of Planctomycetes and their phenomic and genomic characterization uncovers novel biology.</title>
        <authorList>
            <person name="Wiegand S."/>
            <person name="Jogler M."/>
            <person name="Boedeker C."/>
            <person name="Pinto D."/>
            <person name="Vollmers J."/>
            <person name="Rivas-Marin E."/>
            <person name="Kohn T."/>
            <person name="Peeters S.H."/>
            <person name="Heuer A."/>
            <person name="Rast P."/>
            <person name="Oberbeckmann S."/>
            <person name="Bunk B."/>
            <person name="Jeske O."/>
            <person name="Meyerdierks A."/>
            <person name="Storesund J.E."/>
            <person name="Kallscheuer N."/>
            <person name="Luecker S."/>
            <person name="Lage O.M."/>
            <person name="Pohl T."/>
            <person name="Merkel B.J."/>
            <person name="Hornburger P."/>
            <person name="Mueller R.-W."/>
            <person name="Bruemmer F."/>
            <person name="Labrenz M."/>
            <person name="Spormann A.M."/>
            <person name="Op den Camp H."/>
            <person name="Overmann J."/>
            <person name="Amann R."/>
            <person name="Jetten M.S.M."/>
            <person name="Mascher T."/>
            <person name="Medema M.H."/>
            <person name="Devos D.P."/>
            <person name="Kaster A.-K."/>
            <person name="Ovreas L."/>
            <person name="Rohde M."/>
            <person name="Galperin M.Y."/>
            <person name="Jogler C."/>
        </authorList>
    </citation>
    <scope>NUCLEOTIDE SEQUENCE [LARGE SCALE GENOMIC DNA]</scope>
    <source>
        <strain evidence="12 13">Mal48</strain>
    </source>
</reference>
<feature type="binding site" evidence="6 8">
    <location>
        <position position="163"/>
    </location>
    <ligand>
        <name>substrate</name>
    </ligand>
</feature>
<dbReference type="PIRSF" id="PIRSF000102">
    <property type="entry name" value="Lac_mal_DH"/>
    <property type="match status" value="1"/>
</dbReference>
<evidence type="ECO:0000256" key="6">
    <source>
        <dbReference type="HAMAP-Rule" id="MF_01517"/>
    </source>
</evidence>
<evidence type="ECO:0000256" key="2">
    <source>
        <dbReference type="ARBA" id="ARBA00012995"/>
    </source>
</evidence>
<name>A0A517QPU8_9PLAN</name>
<evidence type="ECO:0000259" key="10">
    <source>
        <dbReference type="Pfam" id="PF00056"/>
    </source>
</evidence>
<evidence type="ECO:0000256" key="5">
    <source>
        <dbReference type="ARBA" id="ARBA00023027"/>
    </source>
</evidence>
<evidence type="ECO:0000256" key="7">
    <source>
        <dbReference type="PIRSR" id="PIRSR000102-1"/>
    </source>
</evidence>
<comment type="function">
    <text evidence="6">Catalyzes the reversible oxidation of malate to oxaloacetate.</text>
</comment>
<dbReference type="Pfam" id="PF00056">
    <property type="entry name" value="Ldh_1_N"/>
    <property type="match status" value="1"/>
</dbReference>
<feature type="binding site" evidence="6 8">
    <location>
        <position position="194"/>
    </location>
    <ligand>
        <name>substrate</name>
    </ligand>
</feature>
<keyword evidence="13" id="KW-1185">Reference proteome</keyword>
<comment type="catalytic activity">
    <reaction evidence="6">
        <text>(S)-malate + NAD(+) = oxaloacetate + NADH + H(+)</text>
        <dbReference type="Rhea" id="RHEA:21432"/>
        <dbReference type="ChEBI" id="CHEBI:15378"/>
        <dbReference type="ChEBI" id="CHEBI:15589"/>
        <dbReference type="ChEBI" id="CHEBI:16452"/>
        <dbReference type="ChEBI" id="CHEBI:57540"/>
        <dbReference type="ChEBI" id="CHEBI:57945"/>
        <dbReference type="EC" id="1.1.1.37"/>
    </reaction>
</comment>
<dbReference type="Proteomes" id="UP000315724">
    <property type="component" value="Chromosome"/>
</dbReference>
<dbReference type="KEGG" id="tpol:Mal48_29220"/>
<feature type="domain" description="Lactate/malate dehydrogenase N-terminal" evidence="10">
    <location>
        <begin position="36"/>
        <end position="178"/>
    </location>
</feature>
<feature type="binding site" evidence="6 8">
    <location>
        <position position="124"/>
    </location>
    <ligand>
        <name>substrate</name>
    </ligand>
</feature>
<comment type="caution">
    <text evidence="6">Lacks conserved residue(s) required for the propagation of feature annotation.</text>
</comment>
<dbReference type="SUPFAM" id="SSF56327">
    <property type="entry name" value="LDH C-terminal domain-like"/>
    <property type="match status" value="1"/>
</dbReference>
<organism evidence="12 13">
    <name type="scientific">Thalassoglobus polymorphus</name>
    <dbReference type="NCBI Taxonomy" id="2527994"/>
    <lineage>
        <taxon>Bacteria</taxon>
        <taxon>Pseudomonadati</taxon>
        <taxon>Planctomycetota</taxon>
        <taxon>Planctomycetia</taxon>
        <taxon>Planctomycetales</taxon>
        <taxon>Planctomycetaceae</taxon>
        <taxon>Thalassoglobus</taxon>
    </lineage>
</organism>
<dbReference type="FunFam" id="3.40.50.720:FF:000010">
    <property type="entry name" value="Malate dehydrogenase"/>
    <property type="match status" value="1"/>
</dbReference>
<dbReference type="InterPro" id="IPR015955">
    <property type="entry name" value="Lactate_DH/Glyco_Ohase_4_C"/>
</dbReference>
<dbReference type="Gene3D" id="3.40.50.720">
    <property type="entry name" value="NAD(P)-binding Rossmann-like Domain"/>
    <property type="match status" value="1"/>
</dbReference>
<dbReference type="FunFam" id="3.90.110.10:FF:000002">
    <property type="entry name" value="Malate dehydrogenase"/>
    <property type="match status" value="1"/>
</dbReference>
<proteinExistence type="inferred from homology"/>
<dbReference type="InterPro" id="IPR036291">
    <property type="entry name" value="NAD(P)-bd_dom_sf"/>
</dbReference>
<dbReference type="EMBL" id="CP036267">
    <property type="protein sequence ID" value="QDT33668.1"/>
    <property type="molecule type" value="Genomic_DNA"/>
</dbReference>
<feature type="binding site" evidence="6 9">
    <location>
        <position position="137"/>
    </location>
    <ligand>
        <name>NAD(+)</name>
        <dbReference type="ChEBI" id="CHEBI:57540"/>
    </ligand>
</feature>
<accession>A0A517QPU8</accession>
<keyword evidence="5 6" id="KW-0520">NAD</keyword>
<evidence type="ECO:0000259" key="11">
    <source>
        <dbReference type="Pfam" id="PF02866"/>
    </source>
</evidence>
<sequence length="359" mass="38346">MFVKTIKGLNGVLEKTSTGICLYKHEMVSEMASPIRVAVTGAAGNIGYALAFRLASGEVFGPDQPVHLNLIEIPPAISALDGVEMELDDCAFSTLAGVTKVDSDHLEEGFGDCNFVLCVGSVPRGKGMERGDLIRINGPIFTNTGKAIQAAAAKDVRIVVVGNPCNTNCLIAMNNAPDIPRDRWYAMMMLDQNRAKTQLAQKSGQPVSSVSKMTIWGNHSATQFPDYFHAEIGGTPAPEVIKDDAWLQNDFIPIVQKRGAAVINARGASSAASAANAALDTVKSIISVTPENETFSAAVCSDGSYGVDEGLIFGFPLQSDGATSKIVQGQEHNEFAQQKIDATLKELREERDTVKDLLN</sequence>
<keyword evidence="3 6" id="KW-0816">Tricarboxylic acid cycle</keyword>
<comment type="similarity">
    <text evidence="1 6">Belongs to the LDH/MDH superfamily. MDH type 2 family.</text>
</comment>
<feature type="binding site" evidence="6 9">
    <location>
        <begin position="161"/>
        <end position="163"/>
    </location>
    <ligand>
        <name>NAD(+)</name>
        <dbReference type="ChEBI" id="CHEBI:57540"/>
    </ligand>
</feature>
<evidence type="ECO:0000256" key="9">
    <source>
        <dbReference type="PIRSR" id="PIRSR000102-3"/>
    </source>
</evidence>
<dbReference type="CDD" id="cd01338">
    <property type="entry name" value="MDH_chloroplast-like"/>
    <property type="match status" value="1"/>
</dbReference>
<evidence type="ECO:0000256" key="1">
    <source>
        <dbReference type="ARBA" id="ARBA00009613"/>
    </source>
</evidence>
<evidence type="ECO:0000313" key="13">
    <source>
        <dbReference type="Proteomes" id="UP000315724"/>
    </source>
</evidence>
<dbReference type="InterPro" id="IPR010945">
    <property type="entry name" value="Malate_DH_type2"/>
</dbReference>
<evidence type="ECO:0000256" key="8">
    <source>
        <dbReference type="PIRSR" id="PIRSR000102-2"/>
    </source>
</evidence>
<dbReference type="InterPro" id="IPR022383">
    <property type="entry name" value="Lactate/malate_DH_C"/>
</dbReference>
<dbReference type="EC" id="1.1.1.37" evidence="2 6"/>
<feature type="binding site" evidence="6 8">
    <location>
        <position position="130"/>
    </location>
    <ligand>
        <name>substrate</name>
    </ligand>
</feature>
<dbReference type="HAMAP" id="MF_01517">
    <property type="entry name" value="Malate_dehydrog_2"/>
    <property type="match status" value="1"/>
</dbReference>
<dbReference type="NCBIfam" id="TIGR01759">
    <property type="entry name" value="MalateDH-SF1"/>
    <property type="match status" value="1"/>
</dbReference>
<dbReference type="AlphaFoldDB" id="A0A517QPU8"/>
<evidence type="ECO:0000256" key="4">
    <source>
        <dbReference type="ARBA" id="ARBA00023002"/>
    </source>
</evidence>
<dbReference type="InterPro" id="IPR001557">
    <property type="entry name" value="L-lactate/malate_DH"/>
</dbReference>
<keyword evidence="4 6" id="KW-0560">Oxidoreductase</keyword>
<dbReference type="PANTHER" id="PTHR23382">
    <property type="entry name" value="MALATE DEHYDROGENASE"/>
    <property type="match status" value="1"/>
</dbReference>
<dbReference type="GO" id="GO:0030060">
    <property type="term" value="F:L-malate dehydrogenase (NAD+) activity"/>
    <property type="evidence" value="ECO:0007669"/>
    <property type="project" value="UniProtKB-UniRule"/>
</dbReference>
<dbReference type="NCBIfam" id="NF003916">
    <property type="entry name" value="PRK05442.1"/>
    <property type="match status" value="1"/>
</dbReference>
<dbReference type="Pfam" id="PF02866">
    <property type="entry name" value="Ldh_1_C"/>
    <property type="match status" value="1"/>
</dbReference>
<feature type="active site" description="Proton acceptor" evidence="6 7">
    <location>
        <position position="219"/>
    </location>
</feature>
<protein>
    <recommendedName>
        <fullName evidence="2 6">Malate dehydrogenase</fullName>
        <ecNumber evidence="2 6">1.1.1.37</ecNumber>
    </recommendedName>
</protein>
<feature type="domain" description="Lactate/malate dehydrogenase C-terminal" evidence="11">
    <location>
        <begin position="190"/>
        <end position="356"/>
    </location>
</feature>
<dbReference type="GO" id="GO:0006108">
    <property type="term" value="P:malate metabolic process"/>
    <property type="evidence" value="ECO:0007669"/>
    <property type="project" value="InterPro"/>
</dbReference>
<dbReference type="GO" id="GO:0006099">
    <property type="term" value="P:tricarboxylic acid cycle"/>
    <property type="evidence" value="ECO:0007669"/>
    <property type="project" value="UniProtKB-UniRule"/>
</dbReference>